<name>A0AAD4DQ17_9AGAM</name>
<proteinExistence type="predicted"/>
<dbReference type="Proteomes" id="UP001195769">
    <property type="component" value="Unassembled WGS sequence"/>
</dbReference>
<accession>A0AAD4DQ17</accession>
<comment type="caution">
    <text evidence="1">The sequence shown here is derived from an EMBL/GenBank/DDBJ whole genome shotgun (WGS) entry which is preliminary data.</text>
</comment>
<evidence type="ECO:0000313" key="2">
    <source>
        <dbReference type="Proteomes" id="UP001195769"/>
    </source>
</evidence>
<protein>
    <submittedName>
        <fullName evidence="1">Uncharacterized protein</fullName>
    </submittedName>
</protein>
<evidence type="ECO:0000313" key="1">
    <source>
        <dbReference type="EMBL" id="KAG1888956.1"/>
    </source>
</evidence>
<reference evidence="1" key="1">
    <citation type="journal article" date="2020" name="New Phytol.">
        <title>Comparative genomics reveals dynamic genome evolution in host specialist ectomycorrhizal fungi.</title>
        <authorList>
            <person name="Lofgren L.A."/>
            <person name="Nguyen N.H."/>
            <person name="Vilgalys R."/>
            <person name="Ruytinx J."/>
            <person name="Liao H.L."/>
            <person name="Branco S."/>
            <person name="Kuo A."/>
            <person name="LaButti K."/>
            <person name="Lipzen A."/>
            <person name="Andreopoulos W."/>
            <person name="Pangilinan J."/>
            <person name="Riley R."/>
            <person name="Hundley H."/>
            <person name="Na H."/>
            <person name="Barry K."/>
            <person name="Grigoriev I.V."/>
            <person name="Stajich J.E."/>
            <person name="Kennedy P.G."/>
        </authorList>
    </citation>
    <scope>NUCLEOTIDE SEQUENCE</scope>
    <source>
        <strain evidence="1">FC203</strain>
    </source>
</reference>
<dbReference type="EMBL" id="JABBWK010000172">
    <property type="protein sequence ID" value="KAG1888956.1"/>
    <property type="molecule type" value="Genomic_DNA"/>
</dbReference>
<dbReference type="RefSeq" id="XP_041217275.1">
    <property type="nucleotide sequence ID" value="XM_041377928.1"/>
</dbReference>
<gene>
    <name evidence="1" type="ORF">F5891DRAFT_987664</name>
</gene>
<dbReference type="AlphaFoldDB" id="A0AAD4DQ17"/>
<organism evidence="1 2">
    <name type="scientific">Suillus fuscotomentosus</name>
    <dbReference type="NCBI Taxonomy" id="1912939"/>
    <lineage>
        <taxon>Eukaryota</taxon>
        <taxon>Fungi</taxon>
        <taxon>Dikarya</taxon>
        <taxon>Basidiomycota</taxon>
        <taxon>Agaricomycotina</taxon>
        <taxon>Agaricomycetes</taxon>
        <taxon>Agaricomycetidae</taxon>
        <taxon>Boletales</taxon>
        <taxon>Suillineae</taxon>
        <taxon>Suillaceae</taxon>
        <taxon>Suillus</taxon>
    </lineage>
</organism>
<sequence>MTQIPAPSSQTDTLVSFRLDSLIDILQGLSLYDRKVISDALLPGTGGQAVAEEHVANVMDTFSIDVSAPAAESSVATTVIPSPPISAAPSGPSPTTIAVPASALVTVLLDSEEEDSSVNKDAANAAASLAEDSTLLYYHGKYFNVPIEVKAPLYYITRGRYIGVFSGWDATGPKVLGVSRAIYHKVESVEQGAGIVRRAIERGKAAQVV</sequence>
<keyword evidence="2" id="KW-1185">Reference proteome</keyword>
<dbReference type="GeneID" id="64672226"/>